<dbReference type="Proteomes" id="UP000001933">
    <property type="component" value="Chromosome"/>
</dbReference>
<dbReference type="KEGG" id="sat:SYN_02996"/>
<gene>
    <name evidence="1" type="ORF">SYN_02996</name>
</gene>
<name>Q2LUE7_SYNAS</name>
<accession>Q2LUE7</accession>
<dbReference type="EMBL" id="CP000252">
    <property type="protein sequence ID" value="ABC77710.1"/>
    <property type="molecule type" value="Genomic_DNA"/>
</dbReference>
<sequence>MRESKIELIKEAPARFFNYRPYFDGLSISHTSEADAQHMRTLLFDADGKQV</sequence>
<proteinExistence type="predicted"/>
<reference evidence="1 2" key="1">
    <citation type="journal article" date="2007" name="Proc. Natl. Acad. Sci. U.S.A.">
        <title>The genome of Syntrophus aciditrophicus: life at the thermodynamic limit of microbial growth.</title>
        <authorList>
            <person name="McInerney M.J."/>
            <person name="Rohlin L."/>
            <person name="Mouttaki H."/>
            <person name="Kim U."/>
            <person name="Krupp R.S."/>
            <person name="Rios-Hernandez L."/>
            <person name="Sieber J."/>
            <person name="Struchtemeyer C.G."/>
            <person name="Bhattacharyya A."/>
            <person name="Campbell J.W."/>
            <person name="Gunsalus R.P."/>
        </authorList>
    </citation>
    <scope>NUCLEOTIDE SEQUENCE [LARGE SCALE GENOMIC DNA]</scope>
    <source>
        <strain evidence="1 2">SB</strain>
    </source>
</reference>
<organism evidence="1 2">
    <name type="scientific">Syntrophus aciditrophicus (strain SB)</name>
    <dbReference type="NCBI Taxonomy" id="56780"/>
    <lineage>
        <taxon>Bacteria</taxon>
        <taxon>Pseudomonadati</taxon>
        <taxon>Thermodesulfobacteriota</taxon>
        <taxon>Syntrophia</taxon>
        <taxon>Syntrophales</taxon>
        <taxon>Syntrophaceae</taxon>
        <taxon>Syntrophus</taxon>
    </lineage>
</organism>
<dbReference type="InParanoid" id="Q2LUE7"/>
<dbReference type="HOGENOM" id="CLU_3104676_0_0_7"/>
<dbReference type="AlphaFoldDB" id="Q2LUE7"/>
<keyword evidence="2" id="KW-1185">Reference proteome</keyword>
<dbReference type="STRING" id="56780.SYN_02996"/>
<evidence type="ECO:0000313" key="2">
    <source>
        <dbReference type="Proteomes" id="UP000001933"/>
    </source>
</evidence>
<protein>
    <submittedName>
        <fullName evidence="1">Hypothetical cytosolic protein</fullName>
    </submittedName>
</protein>
<evidence type="ECO:0000313" key="1">
    <source>
        <dbReference type="EMBL" id="ABC77710.1"/>
    </source>
</evidence>